<dbReference type="Gene3D" id="3.40.1260.10">
    <property type="entry name" value="DsrEFH-like"/>
    <property type="match status" value="1"/>
</dbReference>
<dbReference type="AlphaFoldDB" id="A0A9X3EEL8"/>
<dbReference type="SUPFAM" id="SSF75169">
    <property type="entry name" value="DsrEFH-like"/>
    <property type="match status" value="1"/>
</dbReference>
<accession>A0A9X3EEL8</accession>
<name>A0A9X3EEL8_9GAMM</name>
<dbReference type="PANTHER" id="PTHR34874">
    <property type="entry name" value="PROTEIN YCHN"/>
    <property type="match status" value="1"/>
</dbReference>
<keyword evidence="4" id="KW-0808">Transferase</keyword>
<evidence type="ECO:0000256" key="1">
    <source>
        <dbReference type="ARBA" id="ARBA00004496"/>
    </source>
</evidence>
<evidence type="ECO:0000313" key="5">
    <source>
        <dbReference type="EMBL" id="MCY0965389.1"/>
    </source>
</evidence>
<keyword evidence="6" id="KW-1185">Reference proteome</keyword>
<evidence type="ECO:0000256" key="4">
    <source>
        <dbReference type="ARBA" id="ARBA00022679"/>
    </source>
</evidence>
<dbReference type="GO" id="GO:0097163">
    <property type="term" value="F:sulfur carrier activity"/>
    <property type="evidence" value="ECO:0007669"/>
    <property type="project" value="TreeGrafter"/>
</dbReference>
<dbReference type="EMBL" id="JAPNOA010000026">
    <property type="protein sequence ID" value="MCY0965389.1"/>
    <property type="molecule type" value="Genomic_DNA"/>
</dbReference>
<proteinExistence type="inferred from homology"/>
<dbReference type="GO" id="GO:1990228">
    <property type="term" value="C:sulfurtransferase complex"/>
    <property type="evidence" value="ECO:0007669"/>
    <property type="project" value="TreeGrafter"/>
</dbReference>
<dbReference type="Proteomes" id="UP001150830">
    <property type="component" value="Unassembled WGS sequence"/>
</dbReference>
<dbReference type="InterPro" id="IPR003787">
    <property type="entry name" value="Sulphur_relay_DsrE/F-like"/>
</dbReference>
<dbReference type="GO" id="GO:0016783">
    <property type="term" value="F:sulfurtransferase activity"/>
    <property type="evidence" value="ECO:0007669"/>
    <property type="project" value="InterPro"/>
</dbReference>
<evidence type="ECO:0000256" key="3">
    <source>
        <dbReference type="ARBA" id="ARBA00022490"/>
    </source>
</evidence>
<gene>
    <name evidence="5" type="primary">tusD</name>
    <name evidence="5" type="ORF">OUO13_09335</name>
</gene>
<dbReference type="RefSeq" id="WP_283173601.1">
    <property type="nucleotide sequence ID" value="NZ_JAPNOA010000026.1"/>
</dbReference>
<comment type="caution">
    <text evidence="5">The sequence shown here is derived from an EMBL/GenBank/DDBJ whole genome shotgun (WGS) entry which is preliminary data.</text>
</comment>
<comment type="similarity">
    <text evidence="2">Belongs to the DsrE/TusD family.</text>
</comment>
<keyword evidence="3" id="KW-0963">Cytoplasm</keyword>
<dbReference type="InterPro" id="IPR017463">
    <property type="entry name" value="Sulphur_relay_TusD/DsrE"/>
</dbReference>
<reference evidence="5" key="1">
    <citation type="submission" date="2022-11" db="EMBL/GenBank/DDBJ databases">
        <title>Parathalassolutuus dongxingensis gen. nov., sp. nov., a novel member of family Oceanospirillaceae isolated from a coastal shrimp pond in Guangxi, China.</title>
        <authorList>
            <person name="Chen H."/>
        </authorList>
    </citation>
    <scope>NUCLEOTIDE SEQUENCE</scope>
    <source>
        <strain evidence="5">G-43</strain>
    </source>
</reference>
<dbReference type="NCBIfam" id="NF001237">
    <property type="entry name" value="PRK00207.1"/>
    <property type="match status" value="1"/>
</dbReference>
<dbReference type="GO" id="GO:0002143">
    <property type="term" value="P:tRNA wobble position uridine thiolation"/>
    <property type="evidence" value="ECO:0007669"/>
    <property type="project" value="TreeGrafter"/>
</dbReference>
<dbReference type="Pfam" id="PF02635">
    <property type="entry name" value="DsrE"/>
    <property type="match status" value="1"/>
</dbReference>
<evidence type="ECO:0000256" key="2">
    <source>
        <dbReference type="ARBA" id="ARBA00007067"/>
    </source>
</evidence>
<dbReference type="PANTHER" id="PTHR34874:SF3">
    <property type="entry name" value="SULFURTRANSFERASE TUSD"/>
    <property type="match status" value="1"/>
</dbReference>
<organism evidence="5 6">
    <name type="scientific">Parathalassolituus penaei</name>
    <dbReference type="NCBI Taxonomy" id="2997323"/>
    <lineage>
        <taxon>Bacteria</taxon>
        <taxon>Pseudomonadati</taxon>
        <taxon>Pseudomonadota</taxon>
        <taxon>Gammaproteobacteria</taxon>
        <taxon>Oceanospirillales</taxon>
        <taxon>Oceanospirillaceae</taxon>
        <taxon>Parathalassolituus</taxon>
    </lineage>
</organism>
<dbReference type="InterPro" id="IPR027396">
    <property type="entry name" value="DsrEFH-like"/>
</dbReference>
<comment type="subcellular location">
    <subcellularLocation>
        <location evidence="1">Cytoplasm</location>
    </subcellularLocation>
</comment>
<protein>
    <submittedName>
        <fullName evidence="5">Sulfurtransferase complex subunit TusD</fullName>
    </submittedName>
</protein>
<evidence type="ECO:0000313" key="6">
    <source>
        <dbReference type="Proteomes" id="UP001150830"/>
    </source>
</evidence>
<dbReference type="NCBIfam" id="TIGR03012">
    <property type="entry name" value="sulf_tusD_dsrE"/>
    <property type="match status" value="1"/>
</dbReference>
<sequence>MATFTLFVTQSPFITHSHWQAMDFARAAHAAGHKIQRVFFYRDAVLCANDRQTPIQGQPPVHQMWNELASELGFPLQVCIANSIRRGLLDQAENDRYEHAGATLAAGFNLSGLGDMAEAMNDSDRIIEF</sequence>